<dbReference type="EMBL" id="JANHOG010000022">
    <property type="protein sequence ID" value="KAJ3559507.1"/>
    <property type="molecule type" value="Genomic_DNA"/>
</dbReference>
<accession>A0ACC1TEG6</accession>
<evidence type="ECO:0000313" key="2">
    <source>
        <dbReference type="Proteomes" id="UP001148662"/>
    </source>
</evidence>
<keyword evidence="2" id="KW-1185">Reference proteome</keyword>
<reference evidence="1" key="1">
    <citation type="submission" date="2022-07" db="EMBL/GenBank/DDBJ databases">
        <title>Genome Sequence of Phlebia brevispora.</title>
        <authorList>
            <person name="Buettner E."/>
        </authorList>
    </citation>
    <scope>NUCLEOTIDE SEQUENCE</scope>
    <source>
        <strain evidence="1">MPL23</strain>
    </source>
</reference>
<name>A0ACC1TEG6_9APHY</name>
<sequence length="888" mass="100660">MYAPLPLSTATLTVTDSLRVLPQTSTVPLEHDLNEADGRSPVHVRKLGLILLYWVLHNPFYRVVTRLIRLMSKHAHRELIHISLNVYQKSTRIAPIQNYRLVVSDICSTYWPRRSHAITAIKGQDRKRIGAVALQPSPYRALGYKDTVLNCSGFASSLSSRCVSVMIESLSTQLAAADISSSDYAKRTRSLINLITDLRALGAQADFDLPRIAVIGNQSAGKSSLVEAISGITVPRASGTCTRCPMECRLIHSNRPWQCQVLLRKETDENGNKIPAKEVPFGPLLHDKTQLEEMLRRAQLAVLNPSVSPSLFENFDTKSLKPGEKPLGSVKQLAFSDDVVCLDLQAPEVTDLSFIDLPGIISNVASGEDRGNIEAVKSMVKEHIKGNTLILLTITMRDDIDNQGAAFLAHEEDEKGLRTIGVLTKPDTIQHGEEQAWLSVLEGASHPLKHGYFVTKQPSPKELEEKISFETARQRERAFFEGTAPWSDRTTLRNRMGTPNLTKELSRLLGNVINQAFVWLPCDSYIPTYALSRLPGLRKESKESYQDVRQQLDNLPPPPSDNPSGELLRLVTTFSTDVEHLIQGRESYQRLIQRCRPAYTQFRYDIRRTAPKMRPFEKADYDTGETFDVVSEGGGGLGVTSMLYHGKSAQKTGAMYLRDVRTHIQSSLTRQLPYNVPFEAKVSLIERIFKEWDQYSTKCFDLVHNATLEEVKDLIDLRFGRYTTSLPDQIATIMENVIERASEKTRERIEWMLQLEDPPFTLNDHYFSTYREKYLARYKEARKASSPRNTMGYAGLEEADLARLRGPDPYEEELIVMAETSAYFHIAYKRIIDNIPRIMVLRWAQSMPQRGQGMYLAEDEQIASQRVYLKQKKERLESVLKKLYDFGM</sequence>
<proteinExistence type="predicted"/>
<dbReference type="Proteomes" id="UP001148662">
    <property type="component" value="Unassembled WGS sequence"/>
</dbReference>
<protein>
    <submittedName>
        <fullName evidence="1">Uncharacterized protein</fullName>
    </submittedName>
</protein>
<evidence type="ECO:0000313" key="1">
    <source>
        <dbReference type="EMBL" id="KAJ3559507.1"/>
    </source>
</evidence>
<comment type="caution">
    <text evidence="1">The sequence shown here is derived from an EMBL/GenBank/DDBJ whole genome shotgun (WGS) entry which is preliminary data.</text>
</comment>
<gene>
    <name evidence="1" type="ORF">NM688_g311</name>
</gene>
<organism evidence="1 2">
    <name type="scientific">Phlebia brevispora</name>
    <dbReference type="NCBI Taxonomy" id="194682"/>
    <lineage>
        <taxon>Eukaryota</taxon>
        <taxon>Fungi</taxon>
        <taxon>Dikarya</taxon>
        <taxon>Basidiomycota</taxon>
        <taxon>Agaricomycotina</taxon>
        <taxon>Agaricomycetes</taxon>
        <taxon>Polyporales</taxon>
        <taxon>Meruliaceae</taxon>
        <taxon>Phlebia</taxon>
    </lineage>
</organism>